<dbReference type="PROSITE" id="PS51299">
    <property type="entry name" value="HTH_APSES"/>
    <property type="match status" value="1"/>
</dbReference>
<dbReference type="SUPFAM" id="SSF54616">
    <property type="entry name" value="DNA-binding domain of Mlu1-box binding protein MBP1"/>
    <property type="match status" value="1"/>
</dbReference>
<sequence length="890" mass="102998">MMFNIRDLSFNDLKLTESPLDDYQRVALLIFCYKEATQGNVGGFDVTNTLDIKQSNYKSNTAQNFKLNNLENCNSNVLNCFEYNLPDIKLCFSDEKNPLSKDNIDVKLLEFLNNNQELKCKLGISSDTLKNINYLQIFENIDPVNFESNGFLGMHHNHESINKHWDDDKPLIFLKNQQFKINKVNYDLIKESTLVNPNLSVMWTHDTGYVFITGIWRLYQDVMKGLTHLTRFNDDVTIKNGNAKNAILINNCFIDKVCFEEFDLIMNHIFYDDLEIDRDSIKIKRKRRNSSQLNKLKSPTVDNFDIGKKRSRTNSFGNAAKKEGTKIIKDECMKSTLQEKDDNPTLSTVVTNPNHIDLHWANVSNYLKEELLIVFKNYILNGENDGVNTDKMQNLSIYDLINRIRGGYIKIQGTWLPWIMAKEICKRFCFPIRYFLVPLFGSNFADECVKYHEEVIEKFKQNMPLEIFDNINNFFEKGKPTKSTKLNDDLMIDPLNKCVQQKNTYIGINEVPSCTLKQPVPKKLAKEIDMEKLLDFVYKNDISRGNFINNKDSAIKDTFLCDKSNGNNFKIERKGKQETNHNVIKSTMNDKNNGILKKKRKAYPRTKQMKKNLSKAFDILIQTARSTKPKTIPLTDLKNSRITSYYYGGSSRLLLLSIPTLRRKSDSNLTNDTSSLNYFDSDNYDRSRRNSDIVVSNYLQRFDGLQLLNHHQDQNSINKSQALSDNNVSMYRNKIPVNQFDETLTTTMSHIPVYVNTQNGKYQYNYVNASTQKTQVRSNFSNASMSQNKGLTSYYGKSRRISQTSVSKDLNNEASDLNVRKYTASHQNIDNGYQLVSNSKAILLRSDNTPRYVDKNHEYALTNKVVSLSNSKVKYNDENQIWNQNISLNK</sequence>
<dbReference type="Gene3D" id="3.10.260.10">
    <property type="entry name" value="Transcription regulator HTH, APSES-type DNA-binding domain"/>
    <property type="match status" value="1"/>
</dbReference>
<dbReference type="HOGENOM" id="CLU_324434_0_0_1"/>
<evidence type="ECO:0000313" key="3">
    <source>
        <dbReference type="Proteomes" id="UP000005666"/>
    </source>
</evidence>
<dbReference type="OrthoDB" id="5562739at2759"/>
<dbReference type="OMA" id="HESINKH"/>
<name>G8BRV7_TETPH</name>
<dbReference type="Proteomes" id="UP000005666">
    <property type="component" value="Chromosome 3"/>
</dbReference>
<dbReference type="InterPro" id="IPR051642">
    <property type="entry name" value="SWI6-like"/>
</dbReference>
<proteinExistence type="predicted"/>
<feature type="domain" description="HTH APSES-type" evidence="1">
    <location>
        <begin position="332"/>
        <end position="451"/>
    </location>
</feature>
<dbReference type="GO" id="GO:0000981">
    <property type="term" value="F:DNA-binding transcription factor activity, RNA polymerase II-specific"/>
    <property type="evidence" value="ECO:0007669"/>
    <property type="project" value="UniProtKB-ARBA"/>
</dbReference>
<dbReference type="eggNOG" id="ENOG502S1IW">
    <property type="taxonomic scope" value="Eukaryota"/>
</dbReference>
<dbReference type="GeneID" id="11533651"/>
<dbReference type="GO" id="GO:0030907">
    <property type="term" value="C:MBF transcription complex"/>
    <property type="evidence" value="ECO:0007669"/>
    <property type="project" value="TreeGrafter"/>
</dbReference>
<dbReference type="EMBL" id="HE612858">
    <property type="protein sequence ID" value="CCE62483.1"/>
    <property type="molecule type" value="Genomic_DNA"/>
</dbReference>
<dbReference type="AlphaFoldDB" id="G8BRV7"/>
<protein>
    <recommendedName>
        <fullName evidence="1">HTH APSES-type domain-containing protein</fullName>
    </recommendedName>
</protein>
<accession>G8BRV7</accession>
<dbReference type="InterPro" id="IPR003163">
    <property type="entry name" value="Tscrpt_reg_HTH_APSES-type"/>
</dbReference>
<dbReference type="GO" id="GO:0003677">
    <property type="term" value="F:DNA binding"/>
    <property type="evidence" value="ECO:0007669"/>
    <property type="project" value="InterPro"/>
</dbReference>
<dbReference type="RefSeq" id="XP_003684917.1">
    <property type="nucleotide sequence ID" value="XM_003684869.1"/>
</dbReference>
<dbReference type="PANTHER" id="PTHR43828:SF5">
    <property type="entry name" value="TRANSCRIPTIONAL REPRESSOR XBP1"/>
    <property type="match status" value="1"/>
</dbReference>
<evidence type="ECO:0000313" key="2">
    <source>
        <dbReference type="EMBL" id="CCE62483.1"/>
    </source>
</evidence>
<reference evidence="2 3" key="1">
    <citation type="journal article" date="2011" name="Proc. Natl. Acad. Sci. U.S.A.">
        <title>Evolutionary erosion of yeast sex chromosomes by mating-type switching accidents.</title>
        <authorList>
            <person name="Gordon J.L."/>
            <person name="Armisen D."/>
            <person name="Proux-Wera E."/>
            <person name="Oheigeartaigh S.S."/>
            <person name="Byrne K.P."/>
            <person name="Wolfe K.H."/>
        </authorList>
    </citation>
    <scope>NUCLEOTIDE SEQUENCE [LARGE SCALE GENOMIC DNA]</scope>
    <source>
        <strain evidence="3">ATCC 24235 / CBS 4417 / NBRC 1672 / NRRL Y-8282 / UCD 70-5</strain>
    </source>
</reference>
<gene>
    <name evidence="2" type="primary">TPHA0C03310</name>
    <name evidence="2" type="ordered locus">TPHA_0C03310</name>
</gene>
<dbReference type="InterPro" id="IPR036887">
    <property type="entry name" value="HTH_APSES_sf"/>
</dbReference>
<evidence type="ECO:0000259" key="1">
    <source>
        <dbReference type="PROSITE" id="PS51299"/>
    </source>
</evidence>
<keyword evidence="3" id="KW-1185">Reference proteome</keyword>
<dbReference type="GO" id="GO:0033309">
    <property type="term" value="C:SBF transcription complex"/>
    <property type="evidence" value="ECO:0007669"/>
    <property type="project" value="TreeGrafter"/>
</dbReference>
<dbReference type="KEGG" id="tpf:TPHA_0C03310"/>
<organism evidence="2 3">
    <name type="scientific">Tetrapisispora phaffii (strain ATCC 24235 / CBS 4417 / NBRC 1672 / NRRL Y-8282 / UCD 70-5)</name>
    <name type="common">Yeast</name>
    <name type="synonym">Fabospora phaffii</name>
    <dbReference type="NCBI Taxonomy" id="1071381"/>
    <lineage>
        <taxon>Eukaryota</taxon>
        <taxon>Fungi</taxon>
        <taxon>Dikarya</taxon>
        <taxon>Ascomycota</taxon>
        <taxon>Saccharomycotina</taxon>
        <taxon>Saccharomycetes</taxon>
        <taxon>Saccharomycetales</taxon>
        <taxon>Saccharomycetaceae</taxon>
        <taxon>Tetrapisispora</taxon>
    </lineage>
</organism>
<dbReference type="PANTHER" id="PTHR43828">
    <property type="entry name" value="ASPARAGINASE"/>
    <property type="match status" value="1"/>
</dbReference>